<evidence type="ECO:0000313" key="2">
    <source>
        <dbReference type="EMBL" id="KFI18453.1"/>
    </source>
</evidence>
<gene>
    <name evidence="2" type="ORF">IB75_14220</name>
</gene>
<accession>A0A0E2YYD7</accession>
<dbReference type="AlphaFoldDB" id="A0A0E2YYD7"/>
<proteinExistence type="predicted"/>
<protein>
    <submittedName>
        <fullName evidence="2">Uncharacterized protein</fullName>
    </submittedName>
</protein>
<evidence type="ECO:0000256" key="1">
    <source>
        <dbReference type="SAM" id="Phobius"/>
    </source>
</evidence>
<comment type="caution">
    <text evidence="2">The sequence shown here is derived from an EMBL/GenBank/DDBJ whole genome shotgun (WGS) entry which is preliminary data.</text>
</comment>
<dbReference type="Proteomes" id="UP000028839">
    <property type="component" value="Unassembled WGS sequence"/>
</dbReference>
<dbReference type="HOGENOM" id="CLU_2718258_0_0_6"/>
<keyword evidence="1" id="KW-0472">Membrane</keyword>
<reference evidence="2 3" key="1">
    <citation type="submission" date="2014-07" db="EMBL/GenBank/DDBJ databases">
        <title>Comparative analysis of Nitrosococcus oceani genome inventories of strains from Pacific and Atlantic gyres.</title>
        <authorList>
            <person name="Lim C.K."/>
            <person name="Wang L."/>
            <person name="Sayavedra-Soto L.A."/>
            <person name="Klotz M.G."/>
        </authorList>
    </citation>
    <scope>NUCLEOTIDE SEQUENCE [LARGE SCALE GENOMIC DNA]</scope>
    <source>
        <strain evidence="2 3">C-27</strain>
    </source>
</reference>
<name>A0A0E2YYD7_9GAMM</name>
<feature type="transmembrane region" description="Helical" evidence="1">
    <location>
        <begin position="43"/>
        <end position="61"/>
    </location>
</feature>
<keyword evidence="1" id="KW-0812">Transmembrane</keyword>
<keyword evidence="1" id="KW-1133">Transmembrane helix</keyword>
<dbReference type="EMBL" id="JPGN01000080">
    <property type="protein sequence ID" value="KFI18453.1"/>
    <property type="molecule type" value="Genomic_DNA"/>
</dbReference>
<evidence type="ECO:0000313" key="3">
    <source>
        <dbReference type="Proteomes" id="UP000028839"/>
    </source>
</evidence>
<organism evidence="2 3">
    <name type="scientific">Nitrosococcus oceani C-27</name>
    <dbReference type="NCBI Taxonomy" id="314279"/>
    <lineage>
        <taxon>Bacteria</taxon>
        <taxon>Pseudomonadati</taxon>
        <taxon>Pseudomonadota</taxon>
        <taxon>Gammaproteobacteria</taxon>
        <taxon>Chromatiales</taxon>
        <taxon>Chromatiaceae</taxon>
        <taxon>Nitrosococcus</taxon>
    </lineage>
</organism>
<sequence>MRGGSRLRWNKISDKFNSMFNVAHQGSYLFKYLSLSLSRLQHASFYLIFPCALTIVPLKFAKILKKGMNISI</sequence>